<proteinExistence type="inferred from homology"/>
<protein>
    <submittedName>
        <fullName evidence="7">RNA polymerase, sigma-24 subunit, ECF subfamily</fullName>
    </submittedName>
</protein>
<dbReference type="InterPro" id="IPR036388">
    <property type="entry name" value="WH-like_DNA-bd_sf"/>
</dbReference>
<sequence length="198" mass="23006">MDNLSDLSLLDLMQHDDEQAFAVVVHRYRKQLYRQIYKRLGSEDDTKDLLQEIYLSLWNNRSTLVIKDSLLPYLSRAAHYTIVDQYLFRKKRTALEVSLALMDEPAYSPVEDIIMADDLKKEFERELEKMPLTVQHVFRLSRNEGLSVKEIAVTLNLSEQTVKNYISAALQALRVYLVKDNLAFVLALASACLFKEMK</sequence>
<dbReference type="SUPFAM" id="SSF88946">
    <property type="entry name" value="Sigma2 domain of RNA polymerase sigma factors"/>
    <property type="match status" value="1"/>
</dbReference>
<keyword evidence="4" id="KW-0804">Transcription</keyword>
<evidence type="ECO:0000313" key="7">
    <source>
        <dbReference type="EMBL" id="EHQ25928.1"/>
    </source>
</evidence>
<dbReference type="AlphaFoldDB" id="H1YA47"/>
<dbReference type="Pfam" id="PF08281">
    <property type="entry name" value="Sigma70_r4_2"/>
    <property type="match status" value="1"/>
</dbReference>
<dbReference type="InterPro" id="IPR013325">
    <property type="entry name" value="RNA_pol_sigma_r2"/>
</dbReference>
<gene>
    <name evidence="7" type="ORF">Mucpa_1774</name>
</gene>
<feature type="domain" description="RNA polymerase sigma factor 70 region 4 type 2" evidence="6">
    <location>
        <begin position="122"/>
        <end position="173"/>
    </location>
</feature>
<evidence type="ECO:0000256" key="2">
    <source>
        <dbReference type="ARBA" id="ARBA00023015"/>
    </source>
</evidence>
<dbReference type="InterPro" id="IPR013324">
    <property type="entry name" value="RNA_pol_sigma_r3/r4-like"/>
</dbReference>
<evidence type="ECO:0000256" key="1">
    <source>
        <dbReference type="ARBA" id="ARBA00010641"/>
    </source>
</evidence>
<dbReference type="InterPro" id="IPR039425">
    <property type="entry name" value="RNA_pol_sigma-70-like"/>
</dbReference>
<dbReference type="Pfam" id="PF04542">
    <property type="entry name" value="Sigma70_r2"/>
    <property type="match status" value="1"/>
</dbReference>
<dbReference type="HOGENOM" id="CLU_047691_4_1_10"/>
<dbReference type="eggNOG" id="COG1595">
    <property type="taxonomic scope" value="Bacteria"/>
</dbReference>
<dbReference type="InterPro" id="IPR007627">
    <property type="entry name" value="RNA_pol_sigma70_r2"/>
</dbReference>
<dbReference type="Proteomes" id="UP000002774">
    <property type="component" value="Chromosome"/>
</dbReference>
<keyword evidence="2" id="KW-0805">Transcription regulation</keyword>
<dbReference type="STRING" id="714943.Mucpa_1774"/>
<evidence type="ECO:0000256" key="3">
    <source>
        <dbReference type="ARBA" id="ARBA00023082"/>
    </source>
</evidence>
<evidence type="ECO:0000259" key="6">
    <source>
        <dbReference type="Pfam" id="PF08281"/>
    </source>
</evidence>
<comment type="similarity">
    <text evidence="1">Belongs to the sigma-70 factor family. ECF subfamily.</text>
</comment>
<dbReference type="RefSeq" id="WP_008505820.1">
    <property type="nucleotide sequence ID" value="NZ_CM001403.1"/>
</dbReference>
<dbReference type="EMBL" id="CM001403">
    <property type="protein sequence ID" value="EHQ25928.1"/>
    <property type="molecule type" value="Genomic_DNA"/>
</dbReference>
<organism evidence="7 8">
    <name type="scientific">Mucilaginibacter paludis DSM 18603</name>
    <dbReference type="NCBI Taxonomy" id="714943"/>
    <lineage>
        <taxon>Bacteria</taxon>
        <taxon>Pseudomonadati</taxon>
        <taxon>Bacteroidota</taxon>
        <taxon>Sphingobacteriia</taxon>
        <taxon>Sphingobacteriales</taxon>
        <taxon>Sphingobacteriaceae</taxon>
        <taxon>Mucilaginibacter</taxon>
    </lineage>
</organism>
<feature type="domain" description="RNA polymerase sigma-70 region 2" evidence="5">
    <location>
        <begin position="25"/>
        <end position="87"/>
    </location>
</feature>
<dbReference type="PANTHER" id="PTHR43133">
    <property type="entry name" value="RNA POLYMERASE ECF-TYPE SIGMA FACTO"/>
    <property type="match status" value="1"/>
</dbReference>
<dbReference type="Gene3D" id="1.10.10.10">
    <property type="entry name" value="Winged helix-like DNA-binding domain superfamily/Winged helix DNA-binding domain"/>
    <property type="match status" value="1"/>
</dbReference>
<keyword evidence="8" id="KW-1185">Reference proteome</keyword>
<reference evidence="7" key="1">
    <citation type="submission" date="2011-09" db="EMBL/GenBank/DDBJ databases">
        <title>The permanent draft genome of Mucilaginibacter paludis DSM 18603.</title>
        <authorList>
            <consortium name="US DOE Joint Genome Institute (JGI-PGF)"/>
            <person name="Lucas S."/>
            <person name="Han J."/>
            <person name="Lapidus A."/>
            <person name="Bruce D."/>
            <person name="Goodwin L."/>
            <person name="Pitluck S."/>
            <person name="Peters L."/>
            <person name="Kyrpides N."/>
            <person name="Mavromatis K."/>
            <person name="Ivanova N."/>
            <person name="Mikhailova N."/>
            <person name="Held B."/>
            <person name="Detter J.C."/>
            <person name="Tapia R."/>
            <person name="Han C."/>
            <person name="Land M."/>
            <person name="Hauser L."/>
            <person name="Markowitz V."/>
            <person name="Cheng J.-F."/>
            <person name="Hugenholtz P."/>
            <person name="Woyke T."/>
            <person name="Wu D."/>
            <person name="Tindall B."/>
            <person name="Brambilla E."/>
            <person name="Klenk H.-P."/>
            <person name="Eisen J.A."/>
        </authorList>
    </citation>
    <scope>NUCLEOTIDE SEQUENCE [LARGE SCALE GENOMIC DNA]</scope>
    <source>
        <strain evidence="7">DSM 18603</strain>
    </source>
</reference>
<name>H1YA47_9SPHI</name>
<dbReference type="GO" id="GO:0006352">
    <property type="term" value="P:DNA-templated transcription initiation"/>
    <property type="evidence" value="ECO:0007669"/>
    <property type="project" value="InterPro"/>
</dbReference>
<evidence type="ECO:0000259" key="5">
    <source>
        <dbReference type="Pfam" id="PF04542"/>
    </source>
</evidence>
<dbReference type="SUPFAM" id="SSF88659">
    <property type="entry name" value="Sigma3 and sigma4 domains of RNA polymerase sigma factors"/>
    <property type="match status" value="1"/>
</dbReference>
<evidence type="ECO:0000313" key="8">
    <source>
        <dbReference type="Proteomes" id="UP000002774"/>
    </source>
</evidence>
<keyword evidence="3" id="KW-0731">Sigma factor</keyword>
<dbReference type="Gene3D" id="1.10.1740.10">
    <property type="match status" value="1"/>
</dbReference>
<dbReference type="GO" id="GO:0003677">
    <property type="term" value="F:DNA binding"/>
    <property type="evidence" value="ECO:0007669"/>
    <property type="project" value="InterPro"/>
</dbReference>
<dbReference type="OrthoDB" id="659948at2"/>
<dbReference type="PANTHER" id="PTHR43133:SF46">
    <property type="entry name" value="RNA POLYMERASE SIGMA-70 FACTOR ECF SUBFAMILY"/>
    <property type="match status" value="1"/>
</dbReference>
<accession>H1YA47</accession>
<dbReference type="InterPro" id="IPR014284">
    <property type="entry name" value="RNA_pol_sigma-70_dom"/>
</dbReference>
<dbReference type="InterPro" id="IPR013249">
    <property type="entry name" value="RNA_pol_sigma70_r4_t2"/>
</dbReference>
<dbReference type="NCBIfam" id="TIGR02937">
    <property type="entry name" value="sigma70-ECF"/>
    <property type="match status" value="1"/>
</dbReference>
<evidence type="ECO:0000256" key="4">
    <source>
        <dbReference type="ARBA" id="ARBA00023163"/>
    </source>
</evidence>
<dbReference type="GO" id="GO:0016987">
    <property type="term" value="F:sigma factor activity"/>
    <property type="evidence" value="ECO:0007669"/>
    <property type="project" value="UniProtKB-KW"/>
</dbReference>